<dbReference type="SUPFAM" id="SSF50249">
    <property type="entry name" value="Nucleic acid-binding proteins"/>
    <property type="match status" value="1"/>
</dbReference>
<dbReference type="Pfam" id="PF00493">
    <property type="entry name" value="MCM"/>
    <property type="match status" value="1"/>
</dbReference>
<evidence type="ECO:0000256" key="5">
    <source>
        <dbReference type="ARBA" id="ARBA00022806"/>
    </source>
</evidence>
<dbReference type="Pfam" id="PF24901">
    <property type="entry name" value="WHD_MCM7"/>
    <property type="match status" value="1"/>
</dbReference>
<dbReference type="GO" id="GO:0043596">
    <property type="term" value="C:nuclear replication fork"/>
    <property type="evidence" value="ECO:0007669"/>
    <property type="project" value="UniProtKB-ARBA"/>
</dbReference>
<evidence type="ECO:0000256" key="8">
    <source>
        <dbReference type="ARBA" id="ARBA00023242"/>
    </source>
</evidence>
<keyword evidence="2 12" id="KW-0235">DNA replication</keyword>
<dbReference type="PRINTS" id="PR01663">
    <property type="entry name" value="MCMPROTEIN7"/>
</dbReference>
<gene>
    <name evidence="12" type="primary">MCM7</name>
    <name evidence="15" type="ORF">HYPSUDRAFT_63381</name>
</gene>
<dbReference type="GO" id="GO:0031261">
    <property type="term" value="C:DNA replication preinitiation complex"/>
    <property type="evidence" value="ECO:0007669"/>
    <property type="project" value="UniProtKB-ARBA"/>
</dbReference>
<dbReference type="OrthoDB" id="3207464at2759"/>
<feature type="domain" description="MCM C-terminal AAA(+) ATPase" evidence="14">
    <location>
        <begin position="354"/>
        <end position="560"/>
    </location>
</feature>
<dbReference type="InterPro" id="IPR041562">
    <property type="entry name" value="MCM_lid"/>
</dbReference>
<dbReference type="GO" id="GO:0016887">
    <property type="term" value="F:ATP hydrolysis activity"/>
    <property type="evidence" value="ECO:0007669"/>
    <property type="project" value="RHEA"/>
</dbReference>
<dbReference type="InterPro" id="IPR001208">
    <property type="entry name" value="MCM_dom"/>
</dbReference>
<dbReference type="Proteomes" id="UP000054270">
    <property type="component" value="Unassembled WGS sequence"/>
</dbReference>
<dbReference type="EMBL" id="KN817525">
    <property type="protein sequence ID" value="KJA27121.1"/>
    <property type="molecule type" value="Genomic_DNA"/>
</dbReference>
<dbReference type="GO" id="GO:0006279">
    <property type="term" value="P:premeiotic DNA replication"/>
    <property type="evidence" value="ECO:0007669"/>
    <property type="project" value="UniProtKB-ARBA"/>
</dbReference>
<name>A0A0D2PEX5_HYPSF</name>
<evidence type="ECO:0000256" key="4">
    <source>
        <dbReference type="ARBA" id="ARBA00022801"/>
    </source>
</evidence>
<dbReference type="GO" id="GO:0005524">
    <property type="term" value="F:ATP binding"/>
    <property type="evidence" value="ECO:0007669"/>
    <property type="project" value="UniProtKB-KW"/>
</dbReference>
<feature type="region of interest" description="Disordered" evidence="13">
    <location>
        <begin position="699"/>
        <end position="729"/>
    </location>
</feature>
<dbReference type="GO" id="GO:0006270">
    <property type="term" value="P:DNA replication initiation"/>
    <property type="evidence" value="ECO:0007669"/>
    <property type="project" value="InterPro"/>
</dbReference>
<dbReference type="PRINTS" id="PR01657">
    <property type="entry name" value="MCMFAMILY"/>
</dbReference>
<keyword evidence="16" id="KW-1185">Reference proteome</keyword>
<evidence type="ECO:0000256" key="3">
    <source>
        <dbReference type="ARBA" id="ARBA00022741"/>
    </source>
</evidence>
<dbReference type="SMART" id="SM00350">
    <property type="entry name" value="MCM"/>
    <property type="match status" value="1"/>
</dbReference>
<organism evidence="15 16">
    <name type="scientific">Hypholoma sublateritium (strain FD-334 SS-4)</name>
    <dbReference type="NCBI Taxonomy" id="945553"/>
    <lineage>
        <taxon>Eukaryota</taxon>
        <taxon>Fungi</taxon>
        <taxon>Dikarya</taxon>
        <taxon>Basidiomycota</taxon>
        <taxon>Agaricomycotina</taxon>
        <taxon>Agaricomycetes</taxon>
        <taxon>Agaricomycetidae</taxon>
        <taxon>Agaricales</taxon>
        <taxon>Agaricineae</taxon>
        <taxon>Strophariaceae</taxon>
        <taxon>Hypholoma</taxon>
    </lineage>
</organism>
<dbReference type="SUPFAM" id="SSF52540">
    <property type="entry name" value="P-loop containing nucleoside triphosphate hydrolases"/>
    <property type="match status" value="1"/>
</dbReference>
<dbReference type="PANTHER" id="PTHR11630">
    <property type="entry name" value="DNA REPLICATION LICENSING FACTOR MCM FAMILY MEMBER"/>
    <property type="match status" value="1"/>
</dbReference>
<dbReference type="GO" id="GO:0005656">
    <property type="term" value="C:nuclear pre-replicative complex"/>
    <property type="evidence" value="ECO:0007669"/>
    <property type="project" value="UniProtKB-ARBA"/>
</dbReference>
<dbReference type="InterPro" id="IPR008050">
    <property type="entry name" value="MCM7"/>
</dbReference>
<keyword evidence="3 11" id="KW-0547">Nucleotide-binding</keyword>
<evidence type="ECO:0000256" key="1">
    <source>
        <dbReference type="ARBA" id="ARBA00004123"/>
    </source>
</evidence>
<keyword evidence="7 11" id="KW-0238">DNA-binding</keyword>
<evidence type="ECO:0000256" key="11">
    <source>
        <dbReference type="RuleBase" id="RU004070"/>
    </source>
</evidence>
<evidence type="ECO:0000256" key="12">
    <source>
        <dbReference type="RuleBase" id="RU365012"/>
    </source>
</evidence>
<feature type="compositionally biased region" description="Basic residues" evidence="13">
    <location>
        <begin position="703"/>
        <end position="712"/>
    </location>
</feature>
<protein>
    <recommendedName>
        <fullName evidence="12">DNA replication licensing factor MCM7</fullName>
        <ecNumber evidence="12">3.6.4.12</ecNumber>
    </recommendedName>
</protein>
<dbReference type="Pfam" id="PF17207">
    <property type="entry name" value="MCM_OB"/>
    <property type="match status" value="1"/>
</dbReference>
<dbReference type="CDD" id="cd17758">
    <property type="entry name" value="MCM7"/>
    <property type="match status" value="1"/>
</dbReference>
<dbReference type="GO" id="GO:0003697">
    <property type="term" value="F:single-stranded DNA binding"/>
    <property type="evidence" value="ECO:0007669"/>
    <property type="project" value="TreeGrafter"/>
</dbReference>
<dbReference type="Pfam" id="PF14551">
    <property type="entry name" value="MCM_N"/>
    <property type="match status" value="1"/>
</dbReference>
<evidence type="ECO:0000259" key="14">
    <source>
        <dbReference type="PROSITE" id="PS50051"/>
    </source>
</evidence>
<evidence type="ECO:0000256" key="13">
    <source>
        <dbReference type="SAM" id="MobiDB-lite"/>
    </source>
</evidence>
<dbReference type="FunFam" id="2.20.28.10:FF:000004">
    <property type="entry name" value="DNA replication licensing factor MCM7"/>
    <property type="match status" value="1"/>
</dbReference>
<keyword evidence="4 12" id="KW-0378">Hydrolase</keyword>
<dbReference type="Gene3D" id="2.20.28.10">
    <property type="match status" value="1"/>
</dbReference>
<dbReference type="InterPro" id="IPR033762">
    <property type="entry name" value="MCM_OB"/>
</dbReference>
<dbReference type="InterPro" id="IPR031327">
    <property type="entry name" value="MCM"/>
</dbReference>
<dbReference type="Gene3D" id="2.40.50.140">
    <property type="entry name" value="Nucleic acid-binding proteins"/>
    <property type="match status" value="1"/>
</dbReference>
<sequence length="782" mass="87993">MSLPVANIPIRYSDERELIQDFLSKFKASQEKDLEQDFANIGIDDDAADPETRSLKYMQQLQRIANREQQMLVIDLEDVQKHQSSISELVSRIRSNTRRYVSLFSEVVDKLMPQPTKDISEQDEVIDVILHQRRERNEQLEGGQDGFPEHLLRRYNLYFKPLDSDLPVAVREVKGVHLGRLITVRGIVTRVSEVKPLLQVNAYTCDVCGSETFQDISNKTFSPLFDCQNENECKKNGITGSLHMQTRACRFSPFQEVKIQEMPDQVPVGHIPRSMTIHVNGNLTRLMNPGDIVHLGGIFLPIPYTGFQAIRAGLLTDTYLEAHHIHQLKKQYSEMEITPEIQLQLEELRHDPALYDKLAHSIAPEIYGHEDVKKALLLLLVGGVTKVTGDGMKIRGDLNVCLMGDPGVAKSQLLKYISKIAPRGVYTTGKGSSGVGLTAAVMRDPVTDEMVLEGGALVLADNGICCIDEFDKMEESDRTAIHEVMEQQTISINKAGISTTLNARTSILAAANPLYGRYNPKVSPVENINLPAALLSRFDLLFLILDKPSRDADERLAEHVTYVHMHNRHPDLDFEVIQPTIMRHYIALARQKRPTVPRAVSSYVVDSYVRLRKVSKDEEEQNLSHTYTSARTLLGILRLSQALARLRCSDIVEHSDVDEALRLMDCSKESLRDEDDREPDIDSSYISRIYRIIKEMVGSSGSKRPKRAKRMGKGPGGERDMDVDSDEDEDGTVLSMLEMRARVLGAGFTEAQFMETITAYENLDVWVRIAGGSKIQIISLTG</sequence>
<dbReference type="InterPro" id="IPR027925">
    <property type="entry name" value="MCM_N"/>
</dbReference>
<evidence type="ECO:0000256" key="7">
    <source>
        <dbReference type="ARBA" id="ARBA00023125"/>
    </source>
</evidence>
<dbReference type="FunFam" id="3.40.50.300:FF:000288">
    <property type="entry name" value="DNA replication licensing factor MCM7"/>
    <property type="match status" value="1"/>
</dbReference>
<dbReference type="SMART" id="SM00382">
    <property type="entry name" value="AAA"/>
    <property type="match status" value="1"/>
</dbReference>
<dbReference type="GO" id="GO:0000727">
    <property type="term" value="P:double-strand break repair via break-induced replication"/>
    <property type="evidence" value="ECO:0007669"/>
    <property type="project" value="TreeGrafter"/>
</dbReference>
<evidence type="ECO:0000256" key="6">
    <source>
        <dbReference type="ARBA" id="ARBA00022840"/>
    </source>
</evidence>
<dbReference type="GO" id="GO:0042555">
    <property type="term" value="C:MCM complex"/>
    <property type="evidence" value="ECO:0007669"/>
    <property type="project" value="InterPro"/>
</dbReference>
<dbReference type="GO" id="GO:0017116">
    <property type="term" value="F:single-stranded DNA helicase activity"/>
    <property type="evidence" value="ECO:0007669"/>
    <property type="project" value="TreeGrafter"/>
</dbReference>
<comment type="catalytic activity">
    <reaction evidence="10">
        <text>ATP + H2O = ADP + phosphate + H(+)</text>
        <dbReference type="Rhea" id="RHEA:13065"/>
        <dbReference type="ChEBI" id="CHEBI:15377"/>
        <dbReference type="ChEBI" id="CHEBI:15378"/>
        <dbReference type="ChEBI" id="CHEBI:30616"/>
        <dbReference type="ChEBI" id="CHEBI:43474"/>
        <dbReference type="ChEBI" id="CHEBI:456216"/>
        <dbReference type="EC" id="3.6.4.12"/>
    </reaction>
    <physiologicalReaction direction="left-to-right" evidence="10">
        <dbReference type="Rhea" id="RHEA:13066"/>
    </physiologicalReaction>
</comment>
<keyword evidence="5 12" id="KW-0347">Helicase</keyword>
<evidence type="ECO:0000256" key="9">
    <source>
        <dbReference type="ARBA" id="ARBA00023306"/>
    </source>
</evidence>
<dbReference type="GO" id="GO:0006271">
    <property type="term" value="P:DNA strand elongation involved in DNA replication"/>
    <property type="evidence" value="ECO:0007669"/>
    <property type="project" value="TreeGrafter"/>
</dbReference>
<dbReference type="InterPro" id="IPR003593">
    <property type="entry name" value="AAA+_ATPase"/>
</dbReference>
<dbReference type="PROSITE" id="PS00847">
    <property type="entry name" value="MCM_1"/>
    <property type="match status" value="1"/>
</dbReference>
<evidence type="ECO:0000256" key="10">
    <source>
        <dbReference type="ARBA" id="ARBA00048432"/>
    </source>
</evidence>
<dbReference type="PROSITE" id="PS50051">
    <property type="entry name" value="MCM_2"/>
    <property type="match status" value="1"/>
</dbReference>
<dbReference type="InterPro" id="IPR027417">
    <property type="entry name" value="P-loop_NTPase"/>
</dbReference>
<keyword evidence="9 12" id="KW-0131">Cell cycle</keyword>
<dbReference type="Gene3D" id="3.30.1640.10">
    <property type="entry name" value="mini-chromosome maintenance (MCM) complex, chain A, domain 1"/>
    <property type="match status" value="1"/>
</dbReference>
<dbReference type="STRING" id="945553.A0A0D2PEX5"/>
<dbReference type="AlphaFoldDB" id="A0A0D2PEX5"/>
<comment type="function">
    <text evidence="12">Acts as component of the MCM2-7 complex (MCM complex) which is the replicative helicase essential for 'once per cell cycle' DNA replication initiation and elongation in eukaryotic cells. The active ATPase sites in the MCM2-7 ring are formed through the interaction surfaces of two neighboring subunits such that a critical structure of a conserved arginine finger motif is provided in trans relative to the ATP-binding site of the Walker A box of the adjacent subunit. The six ATPase active sites, however, are likely to contribute differentially to the complex helicase activity.</text>
</comment>
<dbReference type="EC" id="3.6.4.12" evidence="12"/>
<comment type="similarity">
    <text evidence="11">Belongs to the MCM family.</text>
</comment>
<comment type="subcellular location">
    <subcellularLocation>
        <location evidence="1 12">Nucleus</location>
    </subcellularLocation>
</comment>
<dbReference type="Pfam" id="PF17855">
    <property type="entry name" value="MCM_lid"/>
    <property type="match status" value="1"/>
</dbReference>
<dbReference type="PANTHER" id="PTHR11630:SF26">
    <property type="entry name" value="DNA REPLICATION LICENSING FACTOR MCM7"/>
    <property type="match status" value="1"/>
</dbReference>
<accession>A0A0D2PEX5</accession>
<dbReference type="Gene3D" id="3.40.50.300">
    <property type="entry name" value="P-loop containing nucleotide triphosphate hydrolases"/>
    <property type="match status" value="1"/>
</dbReference>
<dbReference type="InterPro" id="IPR012340">
    <property type="entry name" value="NA-bd_OB-fold"/>
</dbReference>
<dbReference type="GO" id="GO:0097373">
    <property type="term" value="C:MCM core complex"/>
    <property type="evidence" value="ECO:0007669"/>
    <property type="project" value="UniProtKB-ARBA"/>
</dbReference>
<evidence type="ECO:0000256" key="2">
    <source>
        <dbReference type="ARBA" id="ARBA00022705"/>
    </source>
</evidence>
<dbReference type="InterPro" id="IPR018525">
    <property type="entry name" value="MCM_CS"/>
</dbReference>
<keyword evidence="6 11" id="KW-0067">ATP-binding</keyword>
<evidence type="ECO:0000313" key="16">
    <source>
        <dbReference type="Proteomes" id="UP000054270"/>
    </source>
</evidence>
<reference evidence="16" key="1">
    <citation type="submission" date="2014-04" db="EMBL/GenBank/DDBJ databases">
        <title>Evolutionary Origins and Diversification of the Mycorrhizal Mutualists.</title>
        <authorList>
            <consortium name="DOE Joint Genome Institute"/>
            <consortium name="Mycorrhizal Genomics Consortium"/>
            <person name="Kohler A."/>
            <person name="Kuo A."/>
            <person name="Nagy L.G."/>
            <person name="Floudas D."/>
            <person name="Copeland A."/>
            <person name="Barry K.W."/>
            <person name="Cichocki N."/>
            <person name="Veneault-Fourrey C."/>
            <person name="LaButti K."/>
            <person name="Lindquist E.A."/>
            <person name="Lipzen A."/>
            <person name="Lundell T."/>
            <person name="Morin E."/>
            <person name="Murat C."/>
            <person name="Riley R."/>
            <person name="Ohm R."/>
            <person name="Sun H."/>
            <person name="Tunlid A."/>
            <person name="Henrissat B."/>
            <person name="Grigoriev I.V."/>
            <person name="Hibbett D.S."/>
            <person name="Martin F."/>
        </authorList>
    </citation>
    <scope>NUCLEOTIDE SEQUENCE [LARGE SCALE GENOMIC DNA]</scope>
    <source>
        <strain evidence="16">FD-334 SS-4</strain>
    </source>
</reference>
<dbReference type="OMA" id="AQHVTYV"/>
<proteinExistence type="inferred from homology"/>
<evidence type="ECO:0000313" key="15">
    <source>
        <dbReference type="EMBL" id="KJA27121.1"/>
    </source>
</evidence>
<keyword evidence="8 12" id="KW-0539">Nucleus</keyword>